<dbReference type="CDD" id="cd22400">
    <property type="entry name" value="KH-I_IGF2BP_rpt1"/>
    <property type="match status" value="1"/>
</dbReference>
<feature type="domain" description="K Homology" evidence="4">
    <location>
        <begin position="11"/>
        <end position="82"/>
    </location>
</feature>
<evidence type="ECO:0000313" key="5">
    <source>
        <dbReference type="EMBL" id="KAL1396564.1"/>
    </source>
</evidence>
<keyword evidence="2" id="KW-0694">RNA-binding</keyword>
<feature type="region of interest" description="Disordered" evidence="3">
    <location>
        <begin position="389"/>
        <end position="420"/>
    </location>
</feature>
<dbReference type="CDD" id="cd22403">
    <property type="entry name" value="KH-I_IGF2BP_rpt4"/>
    <property type="match status" value="1"/>
</dbReference>
<organism evidence="5 6">
    <name type="scientific">Culex pipiens pipiens</name>
    <name type="common">Northern house mosquito</name>
    <dbReference type="NCBI Taxonomy" id="38569"/>
    <lineage>
        <taxon>Eukaryota</taxon>
        <taxon>Metazoa</taxon>
        <taxon>Ecdysozoa</taxon>
        <taxon>Arthropoda</taxon>
        <taxon>Hexapoda</taxon>
        <taxon>Insecta</taxon>
        <taxon>Pterygota</taxon>
        <taxon>Neoptera</taxon>
        <taxon>Endopterygota</taxon>
        <taxon>Diptera</taxon>
        <taxon>Nematocera</taxon>
        <taxon>Culicoidea</taxon>
        <taxon>Culicidae</taxon>
        <taxon>Culicinae</taxon>
        <taxon>Culicini</taxon>
        <taxon>Culex</taxon>
        <taxon>Culex</taxon>
    </lineage>
</organism>
<name>A0ABD1DA72_CULPP</name>
<dbReference type="PROSITE" id="PS50084">
    <property type="entry name" value="KH_TYPE_1"/>
    <property type="match status" value="4"/>
</dbReference>
<feature type="domain" description="K Homology" evidence="4">
    <location>
        <begin position="91"/>
        <end position="164"/>
    </location>
</feature>
<feature type="domain" description="K Homology" evidence="4">
    <location>
        <begin position="229"/>
        <end position="304"/>
    </location>
</feature>
<evidence type="ECO:0000259" key="4">
    <source>
        <dbReference type="SMART" id="SM00322"/>
    </source>
</evidence>
<dbReference type="InterPro" id="IPR036612">
    <property type="entry name" value="KH_dom_type_1_sf"/>
</dbReference>
<dbReference type="Gene3D" id="3.30.1370.10">
    <property type="entry name" value="K Homology domain, type 1"/>
    <property type="match status" value="2"/>
</dbReference>
<dbReference type="PANTHER" id="PTHR10288">
    <property type="entry name" value="KH DOMAIN CONTAINING RNA BINDING PROTEIN"/>
    <property type="match status" value="1"/>
</dbReference>
<evidence type="ECO:0000256" key="1">
    <source>
        <dbReference type="ARBA" id="ARBA00022737"/>
    </source>
</evidence>
<comment type="caution">
    <text evidence="5">The sequence shown here is derived from an EMBL/GenBank/DDBJ whole genome shotgun (WGS) entry which is preliminary data.</text>
</comment>
<dbReference type="Proteomes" id="UP001562425">
    <property type="component" value="Unassembled WGS sequence"/>
</dbReference>
<reference evidence="5 6" key="1">
    <citation type="submission" date="2024-05" db="EMBL/GenBank/DDBJ databases">
        <title>Culex pipiens pipiens assembly and annotation.</title>
        <authorList>
            <person name="Alout H."/>
            <person name="Durand T."/>
        </authorList>
    </citation>
    <scope>NUCLEOTIDE SEQUENCE [LARGE SCALE GENOMIC DNA]</scope>
    <source>
        <strain evidence="5">HA-2024</strain>
        <tissue evidence="5">Whole body</tissue>
    </source>
</reference>
<evidence type="ECO:0000313" key="6">
    <source>
        <dbReference type="Proteomes" id="UP001562425"/>
    </source>
</evidence>
<dbReference type="InterPro" id="IPR004088">
    <property type="entry name" value="KH_dom_type_1"/>
</dbReference>
<sequence>MPGGGGPGRQTDFPLRLLVASEMVGAIIGRQGSTIRQITQNSRARVDVHRKDNVGSLEKAITIYGNPENCTSACKRILEVMQQEANNTNKGEICLKILAHNNLIGRIIGKSGNTIKRIMQDTDTKITVSSINDINSFNLERIITVKGSIDNMSRGESQISAKLRQSYENDLQALAPQSIMFPGLHPMAMMSTAGNGMGFAGRSGMYPGSSYPMYQPPTAPGVPPGSSDVQETTYLYIPNNAVGAIIGTKGSHIRNIIRFSGASVKIAPLEADKPLEQQTERKVTIVGTPEAQWKAQYLIFEKMREEGFVSGTDDVRLTVEILVPSAQVGRIIGKGGQNVRELQRVTGSIIKLPEHTAATPVDEETTVHIIGPFFSVQSAQRRIRTMMLATNPPPATNRQKSSKGKETPTSSAPATPAAPPSARFQLLSTKIDPPKTMVSEATSENKFTPVFVTVSHPVSIDNQNSLAKATWHYWSATYYRELPIGEDAFVRMWKTLLLRHLQDVHERSSPRTVEQLVPIYGTMPVPTPLANLLNALGMYEDRVTGIRHCVVPPTPPAKLSPDSWWKLDGQVVRDWVLTNTAMQQFSLGLVQQHEFGQGQAKFIDRPLMLTARQCDDEVGTVTIKARAAGPRPEDALVRANSDELFENPYPVEECSIVMCSVNAPCTRATSMRRV</sequence>
<evidence type="ECO:0000256" key="3">
    <source>
        <dbReference type="SAM" id="MobiDB-lite"/>
    </source>
</evidence>
<keyword evidence="1" id="KW-0677">Repeat</keyword>
<dbReference type="SMART" id="SM00322">
    <property type="entry name" value="KH"/>
    <property type="match status" value="4"/>
</dbReference>
<proteinExistence type="predicted"/>
<gene>
    <name evidence="5" type="ORF">pipiens_000272</name>
</gene>
<protein>
    <recommendedName>
        <fullName evidence="4">K Homology domain-containing protein</fullName>
    </recommendedName>
</protein>
<dbReference type="GO" id="GO:0003723">
    <property type="term" value="F:RNA binding"/>
    <property type="evidence" value="ECO:0007669"/>
    <property type="project" value="UniProtKB-UniRule"/>
</dbReference>
<dbReference type="AlphaFoldDB" id="A0ABD1DA72"/>
<dbReference type="InterPro" id="IPR004087">
    <property type="entry name" value="KH_dom"/>
</dbReference>
<dbReference type="EMBL" id="JBEHCU010006667">
    <property type="protein sequence ID" value="KAL1396564.1"/>
    <property type="molecule type" value="Genomic_DNA"/>
</dbReference>
<accession>A0ABD1DA72</accession>
<dbReference type="SUPFAM" id="SSF54791">
    <property type="entry name" value="Eukaryotic type KH-domain (KH-domain type I)"/>
    <property type="match status" value="4"/>
</dbReference>
<evidence type="ECO:0000256" key="2">
    <source>
        <dbReference type="PROSITE-ProRule" id="PRU00117"/>
    </source>
</evidence>
<feature type="domain" description="K Homology" evidence="4">
    <location>
        <begin position="315"/>
        <end position="388"/>
    </location>
</feature>
<keyword evidence="6" id="KW-1185">Reference proteome</keyword>
<feature type="non-terminal residue" evidence="5">
    <location>
        <position position="674"/>
    </location>
</feature>
<dbReference type="CDD" id="cd22402">
    <property type="entry name" value="KH-I_IGF2BP_rpt3"/>
    <property type="match status" value="1"/>
</dbReference>
<dbReference type="Pfam" id="PF00013">
    <property type="entry name" value="KH_1"/>
    <property type="match status" value="4"/>
</dbReference>
<dbReference type="Gene3D" id="3.30.310.210">
    <property type="match status" value="1"/>
</dbReference>
<dbReference type="CDD" id="cd22401">
    <property type="entry name" value="KH-I_IGF2BP_rpt2"/>
    <property type="match status" value="1"/>
</dbReference>
<dbReference type="GO" id="GO:0010468">
    <property type="term" value="P:regulation of gene expression"/>
    <property type="evidence" value="ECO:0007669"/>
    <property type="project" value="UniProtKB-ARBA"/>
</dbReference>